<dbReference type="Proteomes" id="UP001433268">
    <property type="component" value="Unassembled WGS sequence"/>
</dbReference>
<organism evidence="1 2">
    <name type="scientific">Apiospora hydei</name>
    <dbReference type="NCBI Taxonomy" id="1337664"/>
    <lineage>
        <taxon>Eukaryota</taxon>
        <taxon>Fungi</taxon>
        <taxon>Dikarya</taxon>
        <taxon>Ascomycota</taxon>
        <taxon>Pezizomycotina</taxon>
        <taxon>Sordariomycetes</taxon>
        <taxon>Xylariomycetidae</taxon>
        <taxon>Amphisphaeriales</taxon>
        <taxon>Apiosporaceae</taxon>
        <taxon>Apiospora</taxon>
    </lineage>
</organism>
<dbReference type="RefSeq" id="XP_066674815.1">
    <property type="nucleotide sequence ID" value="XM_066805042.1"/>
</dbReference>
<keyword evidence="2" id="KW-1185">Reference proteome</keyword>
<proteinExistence type="predicted"/>
<evidence type="ECO:0000313" key="1">
    <source>
        <dbReference type="EMBL" id="KAK8094042.1"/>
    </source>
</evidence>
<gene>
    <name evidence="1" type="ORF">PG997_000727</name>
</gene>
<protein>
    <submittedName>
        <fullName evidence="1">Uncharacterized protein</fullName>
    </submittedName>
</protein>
<sequence>MTIGTTTTNLLLPRRLYRSPSAQVPPHADAGRSAVGIEITYDRRVVDYCEDNGIVDWKIMLPNP</sequence>
<evidence type="ECO:0000313" key="2">
    <source>
        <dbReference type="Proteomes" id="UP001433268"/>
    </source>
</evidence>
<accession>A0ABR1XBP9</accession>
<comment type="caution">
    <text evidence="1">The sequence shown here is derived from an EMBL/GenBank/DDBJ whole genome shotgun (WGS) entry which is preliminary data.</text>
</comment>
<reference evidence="1 2" key="1">
    <citation type="submission" date="2023-01" db="EMBL/GenBank/DDBJ databases">
        <title>Analysis of 21 Apiospora genomes using comparative genomics revels a genus with tremendous synthesis potential of carbohydrate active enzymes and secondary metabolites.</title>
        <authorList>
            <person name="Sorensen T."/>
        </authorList>
    </citation>
    <scope>NUCLEOTIDE SEQUENCE [LARGE SCALE GENOMIC DNA]</scope>
    <source>
        <strain evidence="1 2">CBS 114990</strain>
    </source>
</reference>
<dbReference type="GeneID" id="92038102"/>
<dbReference type="EMBL" id="JAQQWN010000002">
    <property type="protein sequence ID" value="KAK8094042.1"/>
    <property type="molecule type" value="Genomic_DNA"/>
</dbReference>
<name>A0ABR1XBP9_9PEZI</name>